<feature type="domain" description="Hydrogen maturase F dimerization" evidence="4">
    <location>
        <begin position="182"/>
        <end position="279"/>
    </location>
</feature>
<dbReference type="InterPro" id="IPR040644">
    <property type="entry name" value="HydF_tetramer"/>
</dbReference>
<dbReference type="InterPro" id="IPR041606">
    <property type="entry name" value="HydF_dimer"/>
</dbReference>
<dbReference type="Pfam" id="PF18133">
    <property type="entry name" value="HydF_tetramer"/>
    <property type="match status" value="1"/>
</dbReference>
<dbReference type="Pfam" id="PF18128">
    <property type="entry name" value="HydF_dimer"/>
    <property type="match status" value="1"/>
</dbReference>
<sequence>MENMNSTPMANRFTIGIFGRRNAGKSSLINALTEQNIAVTSEVAGTTTDPVYKAMELLPIGPVVFIDTAGIDDIGELGKLRIEKTYEVLRKCDLALVVIDVGTGVTQWEKEFAEQLIKRKIPCISVLNQCDKHMPDADELEKLKQELKTPLVCISCRSGMGVDELKKQIIACSNYEDKEPSLIEGLIRPGDLAVLVTPIDKSAPKGRLILPQQQTIRDIIDNDAMAVITKENQLKDTLKYLSQPPAIVITDSQAFSKVSEDTPPEIPLTSFSILFARKKADLAEMVRGVKRIERLSPGDKVLIVEGCTHHRQEDDIGRVKIPRWIRQIAGDDIIFQWASGAYYPKDISEYVVIVHCGGCMLNRREMQYRVETARQQGVYITNYGVLIAYVTGILPRALKPFLDASIALEQNGLM</sequence>
<dbReference type="GO" id="GO:0005525">
    <property type="term" value="F:GTP binding"/>
    <property type="evidence" value="ECO:0007669"/>
    <property type="project" value="UniProtKB-KW"/>
</dbReference>
<dbReference type="Gene3D" id="3.40.50.300">
    <property type="entry name" value="P-loop containing nucleotide triphosphate hydrolases"/>
    <property type="match status" value="1"/>
</dbReference>
<evidence type="ECO:0000313" key="6">
    <source>
        <dbReference type="EMBL" id="SHI46879.1"/>
    </source>
</evidence>
<feature type="domain" description="Hydrogen maturase F tetramerization" evidence="5">
    <location>
        <begin position="284"/>
        <end position="400"/>
    </location>
</feature>
<evidence type="ECO:0000256" key="1">
    <source>
        <dbReference type="ARBA" id="ARBA00022741"/>
    </source>
</evidence>
<dbReference type="InterPro" id="IPR006073">
    <property type="entry name" value="GTP-bd"/>
</dbReference>
<dbReference type="EMBL" id="FQZS01000003">
    <property type="protein sequence ID" value="SHI46879.1"/>
    <property type="molecule type" value="Genomic_DNA"/>
</dbReference>
<evidence type="ECO:0000259" key="5">
    <source>
        <dbReference type="Pfam" id="PF18133"/>
    </source>
</evidence>
<reference evidence="6 7" key="1">
    <citation type="submission" date="2016-11" db="EMBL/GenBank/DDBJ databases">
        <authorList>
            <person name="Jaros S."/>
            <person name="Januszkiewicz K."/>
            <person name="Wedrychowicz H."/>
        </authorList>
    </citation>
    <scope>NUCLEOTIDE SEQUENCE [LARGE SCALE GENOMIC DNA]</scope>
    <source>
        <strain evidence="6 7">DSM 19022</strain>
    </source>
</reference>
<evidence type="ECO:0000313" key="7">
    <source>
        <dbReference type="Proteomes" id="UP000184442"/>
    </source>
</evidence>
<organism evidence="6 7">
    <name type="scientific">Lutispora thermophila DSM 19022</name>
    <dbReference type="NCBI Taxonomy" id="1122184"/>
    <lineage>
        <taxon>Bacteria</taxon>
        <taxon>Bacillati</taxon>
        <taxon>Bacillota</taxon>
        <taxon>Clostridia</taxon>
        <taxon>Lutisporales</taxon>
        <taxon>Lutisporaceae</taxon>
        <taxon>Lutispora</taxon>
    </lineage>
</organism>
<keyword evidence="1" id="KW-0547">Nucleotide-binding</keyword>
<keyword evidence="7" id="KW-1185">Reference proteome</keyword>
<dbReference type="InterPro" id="IPR023873">
    <property type="entry name" value="FeFe-hyd_GTPase_HydF"/>
</dbReference>
<dbReference type="GO" id="GO:0002098">
    <property type="term" value="P:tRNA wobble uridine modification"/>
    <property type="evidence" value="ECO:0007669"/>
    <property type="project" value="TreeGrafter"/>
</dbReference>
<dbReference type="CDD" id="cd00880">
    <property type="entry name" value="Era_like"/>
    <property type="match status" value="1"/>
</dbReference>
<gene>
    <name evidence="6" type="ORF">SAMN02745176_00413</name>
</gene>
<dbReference type="Proteomes" id="UP000184442">
    <property type="component" value="Unassembled WGS sequence"/>
</dbReference>
<dbReference type="PANTHER" id="PTHR42714:SF6">
    <property type="entry name" value="TRANSLATION INITIATION FACTOR IF-2"/>
    <property type="match status" value="1"/>
</dbReference>
<accession>A0A1M6BDT4</accession>
<dbReference type="InterPro" id="IPR005225">
    <property type="entry name" value="Small_GTP-bd"/>
</dbReference>
<keyword evidence="2" id="KW-0342">GTP-binding</keyword>
<name>A0A1M6BDT4_9FIRM</name>
<dbReference type="Gene3D" id="3.40.50.11420">
    <property type="match status" value="1"/>
</dbReference>
<dbReference type="InterPro" id="IPR027417">
    <property type="entry name" value="P-loop_NTPase"/>
</dbReference>
<dbReference type="GO" id="GO:0030488">
    <property type="term" value="P:tRNA methylation"/>
    <property type="evidence" value="ECO:0007669"/>
    <property type="project" value="TreeGrafter"/>
</dbReference>
<feature type="domain" description="G" evidence="3">
    <location>
        <begin position="14"/>
        <end position="129"/>
    </location>
</feature>
<evidence type="ECO:0000259" key="3">
    <source>
        <dbReference type="Pfam" id="PF01926"/>
    </source>
</evidence>
<dbReference type="SUPFAM" id="SSF52540">
    <property type="entry name" value="P-loop containing nucleoside triphosphate hydrolases"/>
    <property type="match status" value="1"/>
</dbReference>
<proteinExistence type="predicted"/>
<dbReference type="AlphaFoldDB" id="A0A1M6BDT4"/>
<dbReference type="GO" id="GO:0005737">
    <property type="term" value="C:cytoplasm"/>
    <property type="evidence" value="ECO:0007669"/>
    <property type="project" value="TreeGrafter"/>
</dbReference>
<protein>
    <submittedName>
        <fullName evidence="6">[FeFe] hydrogenase H-cluster maturation GTPase HydF</fullName>
    </submittedName>
</protein>
<evidence type="ECO:0000256" key="2">
    <source>
        <dbReference type="ARBA" id="ARBA00023134"/>
    </source>
</evidence>
<dbReference type="NCBIfam" id="TIGR03918">
    <property type="entry name" value="GTP_HydF"/>
    <property type="match status" value="1"/>
</dbReference>
<dbReference type="Gene3D" id="3.40.50.11410">
    <property type="match status" value="1"/>
</dbReference>
<dbReference type="Pfam" id="PF01926">
    <property type="entry name" value="MMR_HSR1"/>
    <property type="match status" value="1"/>
</dbReference>
<evidence type="ECO:0000259" key="4">
    <source>
        <dbReference type="Pfam" id="PF18128"/>
    </source>
</evidence>
<dbReference type="NCBIfam" id="TIGR00231">
    <property type="entry name" value="small_GTP"/>
    <property type="match status" value="1"/>
</dbReference>
<dbReference type="STRING" id="1122184.SAMN02745176_00413"/>
<dbReference type="PANTHER" id="PTHR42714">
    <property type="entry name" value="TRNA MODIFICATION GTPASE GTPBP3"/>
    <property type="match status" value="1"/>
</dbReference>